<feature type="region of interest" description="Disordered" evidence="1">
    <location>
        <begin position="98"/>
        <end position="152"/>
    </location>
</feature>
<feature type="signal peptide" evidence="2">
    <location>
        <begin position="1"/>
        <end position="22"/>
    </location>
</feature>
<accession>A0ABY8L9I6</accession>
<feature type="chain" id="PRO_5045701691" evidence="2">
    <location>
        <begin position="23"/>
        <end position="152"/>
    </location>
</feature>
<feature type="compositionally biased region" description="Acidic residues" evidence="1">
    <location>
        <begin position="106"/>
        <end position="152"/>
    </location>
</feature>
<name>A0ABY8L9I6_9RHOB</name>
<gene>
    <name evidence="3" type="ORF">P8627_12130</name>
</gene>
<evidence type="ECO:0000313" key="3">
    <source>
        <dbReference type="EMBL" id="WGH77776.1"/>
    </source>
</evidence>
<keyword evidence="2" id="KW-0732">Signal</keyword>
<evidence type="ECO:0000256" key="1">
    <source>
        <dbReference type="SAM" id="MobiDB-lite"/>
    </source>
</evidence>
<keyword evidence="4" id="KW-1185">Reference proteome</keyword>
<reference evidence="3 4" key="1">
    <citation type="submission" date="2023-04" db="EMBL/GenBank/DDBJ databases">
        <title>Jannaschia ovalis sp. nov., a marine bacterium isolated from sea tidal flat.</title>
        <authorList>
            <person name="Kwon D.Y."/>
            <person name="Kim J.-J."/>
        </authorList>
    </citation>
    <scope>NUCLEOTIDE SEQUENCE [LARGE SCALE GENOMIC DNA]</scope>
    <source>
        <strain evidence="3 4">GRR-S6-38</strain>
    </source>
</reference>
<dbReference type="EMBL" id="CP122537">
    <property type="protein sequence ID" value="WGH77776.1"/>
    <property type="molecule type" value="Genomic_DNA"/>
</dbReference>
<evidence type="ECO:0000256" key="2">
    <source>
        <dbReference type="SAM" id="SignalP"/>
    </source>
</evidence>
<evidence type="ECO:0000313" key="4">
    <source>
        <dbReference type="Proteomes" id="UP001243420"/>
    </source>
</evidence>
<dbReference type="Proteomes" id="UP001243420">
    <property type="component" value="Chromosome"/>
</dbReference>
<organism evidence="3 4">
    <name type="scientific">Jannaschia ovalis</name>
    <dbReference type="NCBI Taxonomy" id="3038773"/>
    <lineage>
        <taxon>Bacteria</taxon>
        <taxon>Pseudomonadati</taxon>
        <taxon>Pseudomonadota</taxon>
        <taxon>Alphaproteobacteria</taxon>
        <taxon>Rhodobacterales</taxon>
        <taxon>Roseobacteraceae</taxon>
        <taxon>Jannaschia</taxon>
    </lineage>
</organism>
<proteinExistence type="predicted"/>
<sequence length="152" mass="15916">MIKTTLPLAGMIGLFAGAPAWAQSFNDQIIADLESKGYEYIEIENGLTQTKVEALDGASRLEVIYDNTTGSILKQELGQADASELGLEGIEIGNASRDFLDAGGNELDDMSDDASDDASEDDSDDDASDDDSDDGSDDSGGDDGSDDDSSDD</sequence>
<protein>
    <submittedName>
        <fullName evidence="3">PepSY domain-containing protein</fullName>
    </submittedName>
</protein>
<dbReference type="RefSeq" id="WP_279964380.1">
    <property type="nucleotide sequence ID" value="NZ_CP122537.1"/>
</dbReference>